<dbReference type="AlphaFoldDB" id="A0A8H6KYB2"/>
<sequence length="202" mass="22264">MANPTYLNKDKEYHNVSAPDLYSLLALSTNYGTDMASEGLMLSRSLFGKDAPRDHFTATSSSPTISSLTDAHSFKQKSDSTIKSSLGPMYLARERTDSEKAVNGSDIETLIDRRVMFQEATVKELAGHIPNDNSDELYRRGIEAEAIINGTDRAFGGHFGSHFDKEVSNDLELWPLAASNREEAEAMVEGLERAYGAIHITL</sequence>
<proteinExistence type="predicted"/>
<dbReference type="Proteomes" id="UP000593566">
    <property type="component" value="Unassembled WGS sequence"/>
</dbReference>
<dbReference type="GeneID" id="59335594"/>
<comment type="caution">
    <text evidence="1">The sequence shown here is derived from an EMBL/GenBank/DDBJ whole genome shotgun (WGS) entry which is preliminary data.</text>
</comment>
<gene>
    <name evidence="1" type="ORF">HO133_007194</name>
</gene>
<reference evidence="1 2" key="1">
    <citation type="journal article" date="2020" name="Genomics">
        <title>Complete, high-quality genomes from long-read metagenomic sequencing of two wolf lichen thalli reveals enigmatic genome architecture.</title>
        <authorList>
            <person name="McKenzie S.K."/>
            <person name="Walston R.F."/>
            <person name="Allen J.L."/>
        </authorList>
    </citation>
    <scope>NUCLEOTIDE SEQUENCE [LARGE SCALE GENOMIC DNA]</scope>
    <source>
        <strain evidence="1">WasteWater1</strain>
    </source>
</reference>
<protein>
    <submittedName>
        <fullName evidence="1">Uncharacterized protein</fullName>
    </submittedName>
</protein>
<evidence type="ECO:0000313" key="1">
    <source>
        <dbReference type="EMBL" id="KAF6229080.1"/>
    </source>
</evidence>
<accession>A0A8H6KYB2</accession>
<keyword evidence="2" id="KW-1185">Reference proteome</keyword>
<dbReference type="RefSeq" id="XP_037156722.1">
    <property type="nucleotide sequence ID" value="XM_037298087.1"/>
</dbReference>
<evidence type="ECO:0000313" key="2">
    <source>
        <dbReference type="Proteomes" id="UP000593566"/>
    </source>
</evidence>
<name>A0A8H6KYB2_9LECA</name>
<dbReference type="EMBL" id="JACCJB010000003">
    <property type="protein sequence ID" value="KAF6229080.1"/>
    <property type="molecule type" value="Genomic_DNA"/>
</dbReference>
<organism evidence="1 2">
    <name type="scientific">Letharia lupina</name>
    <dbReference type="NCBI Taxonomy" id="560253"/>
    <lineage>
        <taxon>Eukaryota</taxon>
        <taxon>Fungi</taxon>
        <taxon>Dikarya</taxon>
        <taxon>Ascomycota</taxon>
        <taxon>Pezizomycotina</taxon>
        <taxon>Lecanoromycetes</taxon>
        <taxon>OSLEUM clade</taxon>
        <taxon>Lecanoromycetidae</taxon>
        <taxon>Lecanorales</taxon>
        <taxon>Lecanorineae</taxon>
        <taxon>Parmeliaceae</taxon>
        <taxon>Letharia</taxon>
    </lineage>
</organism>